<gene>
    <name evidence="2" type="primary">pif1_48</name>
    <name evidence="2" type="ORF">CDAR_474871</name>
</gene>
<sequence length="109" mass="12616">MGTERGREFCKIMDEIYYMTLRNNIAQYTTRAQTSIDAVFSTHSVRTCGLHDSVFSHHLPLYVQVSWEKTRLRTADPPEDDDPRLECGPDPRNFPSRIDFEGDGDVYPM</sequence>
<dbReference type="AlphaFoldDB" id="A0AAV4MTL8"/>
<organism evidence="2 3">
    <name type="scientific">Caerostris darwini</name>
    <dbReference type="NCBI Taxonomy" id="1538125"/>
    <lineage>
        <taxon>Eukaryota</taxon>
        <taxon>Metazoa</taxon>
        <taxon>Ecdysozoa</taxon>
        <taxon>Arthropoda</taxon>
        <taxon>Chelicerata</taxon>
        <taxon>Arachnida</taxon>
        <taxon>Araneae</taxon>
        <taxon>Araneomorphae</taxon>
        <taxon>Entelegynae</taxon>
        <taxon>Araneoidea</taxon>
        <taxon>Araneidae</taxon>
        <taxon>Caerostris</taxon>
    </lineage>
</organism>
<evidence type="ECO:0000313" key="3">
    <source>
        <dbReference type="Proteomes" id="UP001054837"/>
    </source>
</evidence>
<keyword evidence="2" id="KW-0347">Helicase</keyword>
<accession>A0AAV4MTL8</accession>
<name>A0AAV4MTL8_9ARAC</name>
<dbReference type="GO" id="GO:0004386">
    <property type="term" value="F:helicase activity"/>
    <property type="evidence" value="ECO:0007669"/>
    <property type="project" value="UniProtKB-KW"/>
</dbReference>
<evidence type="ECO:0000256" key="1">
    <source>
        <dbReference type="SAM" id="MobiDB-lite"/>
    </source>
</evidence>
<reference evidence="2 3" key="1">
    <citation type="submission" date="2021-06" db="EMBL/GenBank/DDBJ databases">
        <title>Caerostris darwini draft genome.</title>
        <authorList>
            <person name="Kono N."/>
            <person name="Arakawa K."/>
        </authorList>
    </citation>
    <scope>NUCLEOTIDE SEQUENCE [LARGE SCALE GENOMIC DNA]</scope>
</reference>
<comment type="caution">
    <text evidence="2">The sequence shown here is derived from an EMBL/GenBank/DDBJ whole genome shotgun (WGS) entry which is preliminary data.</text>
</comment>
<evidence type="ECO:0000313" key="2">
    <source>
        <dbReference type="EMBL" id="GIX75200.1"/>
    </source>
</evidence>
<keyword evidence="2" id="KW-0547">Nucleotide-binding</keyword>
<keyword evidence="2" id="KW-0378">Hydrolase</keyword>
<keyword evidence="2" id="KW-0067">ATP-binding</keyword>
<dbReference type="Proteomes" id="UP001054837">
    <property type="component" value="Unassembled WGS sequence"/>
</dbReference>
<protein>
    <submittedName>
        <fullName evidence="2">ATP-dependent DNA helicase</fullName>
    </submittedName>
</protein>
<dbReference type="EMBL" id="BPLQ01000810">
    <property type="protein sequence ID" value="GIX75200.1"/>
    <property type="molecule type" value="Genomic_DNA"/>
</dbReference>
<proteinExistence type="predicted"/>
<feature type="region of interest" description="Disordered" evidence="1">
    <location>
        <begin position="73"/>
        <end position="109"/>
    </location>
</feature>
<keyword evidence="3" id="KW-1185">Reference proteome</keyword>